<keyword evidence="8" id="KW-0378">Hydrolase</keyword>
<sequence length="415" mass="45704">MNSTLTFKQKKNNLAHLACSLGVNIQPGQTLVVNAPVESADFARLVAKNAFELGAKDVSIRYNDEHFSRLRYDHADLEALTTIPKWQQDRLNDYVDQNTAVISIYAEDPDVMKGVDTSKVLAATRAAQTAGKRYQEAVMNDRIRWCVISVPTAGWAHKIFPELPEDLAVSKLWDAIFYTTRTDLADPVGAWQAHNQSFEKRVNLLNQHQFTEFIYTSPSSGTDLHVGMPKNHVWAGGSEIAQDGVSFFPNIPTEEIFCAPDKDRVNGTLVSTHPLVYNGQLIDHFQFTFKNGVVTDFSAEQGYDALQSLLESCPGSNQLGEISFVPYDSPIQNLGILFYNTLFDENASCHFALGAAYPTCVKGGQNMDEAALKNAGLNVSDTHVDFMVGASDLNITGVKADGSKIPIFINGNWAS</sequence>
<evidence type="ECO:0000256" key="8">
    <source>
        <dbReference type="ARBA" id="ARBA00022801"/>
    </source>
</evidence>
<comment type="cofactor">
    <cofactor evidence="2">
        <name>Mg(2+)</name>
        <dbReference type="ChEBI" id="CHEBI:18420"/>
    </cofactor>
</comment>
<evidence type="ECO:0000256" key="4">
    <source>
        <dbReference type="ARBA" id="ARBA00008236"/>
    </source>
</evidence>
<comment type="cofactor">
    <cofactor evidence="1">
        <name>Co(2+)</name>
        <dbReference type="ChEBI" id="CHEBI:48828"/>
    </cofactor>
</comment>
<organism evidence="10 11">
    <name type="scientific">Candidatus Pseudoramibacter fermentans</name>
    <dbReference type="NCBI Taxonomy" id="2594427"/>
    <lineage>
        <taxon>Bacteria</taxon>
        <taxon>Bacillati</taxon>
        <taxon>Bacillota</taxon>
        <taxon>Clostridia</taxon>
        <taxon>Eubacteriales</taxon>
        <taxon>Eubacteriaceae</taxon>
        <taxon>Pseudoramibacter</taxon>
    </lineage>
</organism>
<name>A0A6L5GR83_9FIRM</name>
<gene>
    <name evidence="10" type="ORF">FRC53_04990</name>
</gene>
<evidence type="ECO:0000256" key="9">
    <source>
        <dbReference type="ARBA" id="ARBA00023049"/>
    </source>
</evidence>
<evidence type="ECO:0000313" key="10">
    <source>
        <dbReference type="EMBL" id="MQM72771.1"/>
    </source>
</evidence>
<proteinExistence type="inferred from homology"/>
<dbReference type="PANTHER" id="PTHR34448:SF3">
    <property type="entry name" value="AMINOPEPTIDASE AMPS"/>
    <property type="match status" value="1"/>
</dbReference>
<dbReference type="Gene3D" id="3.40.1830.10">
    <property type="entry name" value="Thermophilic metalloprotease (M29)"/>
    <property type="match status" value="1"/>
</dbReference>
<dbReference type="PANTHER" id="PTHR34448">
    <property type="entry name" value="AMINOPEPTIDASE"/>
    <property type="match status" value="1"/>
</dbReference>
<evidence type="ECO:0000256" key="3">
    <source>
        <dbReference type="ARBA" id="ARBA00001947"/>
    </source>
</evidence>
<keyword evidence="11" id="KW-1185">Reference proteome</keyword>
<comment type="caution">
    <text evidence="10">The sequence shown here is derived from an EMBL/GenBank/DDBJ whole genome shotgun (WGS) entry which is preliminary data.</text>
</comment>
<dbReference type="Pfam" id="PF02073">
    <property type="entry name" value="Peptidase_M29"/>
    <property type="match status" value="1"/>
</dbReference>
<keyword evidence="7" id="KW-0479">Metal-binding</keyword>
<dbReference type="GO" id="GO:0006508">
    <property type="term" value="P:proteolysis"/>
    <property type="evidence" value="ECO:0007669"/>
    <property type="project" value="UniProtKB-KW"/>
</dbReference>
<accession>A0A6L5GR83</accession>
<dbReference type="InterPro" id="IPR035097">
    <property type="entry name" value="M29_N-terminal"/>
</dbReference>
<keyword evidence="6" id="KW-0645">Protease</keyword>
<comment type="cofactor">
    <cofactor evidence="3">
        <name>Zn(2+)</name>
        <dbReference type="ChEBI" id="CHEBI:29105"/>
    </cofactor>
</comment>
<dbReference type="PRINTS" id="PR00919">
    <property type="entry name" value="THERMOPTASE"/>
</dbReference>
<dbReference type="Proteomes" id="UP000473648">
    <property type="component" value="Unassembled WGS sequence"/>
</dbReference>
<keyword evidence="5 10" id="KW-0031">Aminopeptidase</keyword>
<dbReference type="InterPro" id="IPR000787">
    <property type="entry name" value="Peptidase_M29"/>
</dbReference>
<dbReference type="GO" id="GO:0004177">
    <property type="term" value="F:aminopeptidase activity"/>
    <property type="evidence" value="ECO:0007669"/>
    <property type="project" value="UniProtKB-KW"/>
</dbReference>
<protein>
    <submittedName>
        <fullName evidence="10">Aminopeptidase</fullName>
    </submittedName>
</protein>
<evidence type="ECO:0000256" key="2">
    <source>
        <dbReference type="ARBA" id="ARBA00001946"/>
    </source>
</evidence>
<evidence type="ECO:0000256" key="7">
    <source>
        <dbReference type="ARBA" id="ARBA00022723"/>
    </source>
</evidence>
<evidence type="ECO:0000313" key="11">
    <source>
        <dbReference type="Proteomes" id="UP000473648"/>
    </source>
</evidence>
<reference evidence="10" key="1">
    <citation type="journal article" date="2020" name="Appl. Environ. Microbiol.">
        <title>Medium-Chain Fatty Acid Synthesis by 'Candidatus Weimeria bifida' gen. nov., sp. nov., and 'Candidatus Pseudoramibacter fermentans' sp. nov.</title>
        <authorList>
            <person name="Scarborough M.J."/>
            <person name="Myers K.S."/>
            <person name="Donohue T.J."/>
            <person name="Noguera D.R."/>
        </authorList>
    </citation>
    <scope>NUCLEOTIDE SEQUENCE</scope>
    <source>
        <strain evidence="10">EUB1.1</strain>
    </source>
</reference>
<evidence type="ECO:0000256" key="6">
    <source>
        <dbReference type="ARBA" id="ARBA00022670"/>
    </source>
</evidence>
<keyword evidence="9" id="KW-0482">Metalloprotease</keyword>
<evidence type="ECO:0000256" key="1">
    <source>
        <dbReference type="ARBA" id="ARBA00001941"/>
    </source>
</evidence>
<dbReference type="GO" id="GO:0008237">
    <property type="term" value="F:metallopeptidase activity"/>
    <property type="evidence" value="ECO:0007669"/>
    <property type="project" value="UniProtKB-KW"/>
</dbReference>
<dbReference type="EMBL" id="VOGB01000004">
    <property type="protein sequence ID" value="MQM72771.1"/>
    <property type="molecule type" value="Genomic_DNA"/>
</dbReference>
<dbReference type="GO" id="GO:0046872">
    <property type="term" value="F:metal ion binding"/>
    <property type="evidence" value="ECO:0007669"/>
    <property type="project" value="UniProtKB-KW"/>
</dbReference>
<dbReference type="InterPro" id="IPR052170">
    <property type="entry name" value="M29_Exopeptidase"/>
</dbReference>
<dbReference type="SUPFAM" id="SSF144052">
    <property type="entry name" value="Thermophilic metalloprotease-like"/>
    <property type="match status" value="1"/>
</dbReference>
<dbReference type="AlphaFoldDB" id="A0A6L5GR83"/>
<evidence type="ECO:0000256" key="5">
    <source>
        <dbReference type="ARBA" id="ARBA00022438"/>
    </source>
</evidence>
<comment type="similarity">
    <text evidence="4">Belongs to the peptidase M29 family.</text>
</comment>